<accession>A0A1G9VWA5</accession>
<dbReference type="OrthoDB" id="1665130at2"/>
<evidence type="ECO:0000313" key="3">
    <source>
        <dbReference type="Proteomes" id="UP000199309"/>
    </source>
</evidence>
<name>A0A1G9VWA5_9FIRM</name>
<gene>
    <name evidence="2" type="ORF">SAMN05660299_01493</name>
</gene>
<dbReference type="Proteomes" id="UP000199309">
    <property type="component" value="Unassembled WGS sequence"/>
</dbReference>
<dbReference type="RefSeq" id="WP_091650066.1">
    <property type="nucleotide sequence ID" value="NZ_FNHQ01000013.1"/>
</dbReference>
<keyword evidence="1" id="KW-0732">Signal</keyword>
<keyword evidence="3" id="KW-1185">Reference proteome</keyword>
<sequence length="228" mass="25211">MKGSWLLAALMTIVVSVPLAVHAEKDDWSDSSYAFPKIKTVLVYNLDTSEAASIKNDIVAKTLQDAYLTRAKKNGSSVRTALQIAPPASPPPASPAVVPAASPVSPAASAVPAADVYIKARLMQYSQDSSFVAAHTEWRSQWIDRVVYDRDGRPYTVSQEITVPEYVPDTYIPNTTVTLRFDVYDTKTGSVVFSREETRTRYSSDDTMGVYKRIVDAFFKTLKEKMTL</sequence>
<feature type="signal peptide" evidence="1">
    <location>
        <begin position="1"/>
        <end position="23"/>
    </location>
</feature>
<dbReference type="AlphaFoldDB" id="A0A1G9VWA5"/>
<reference evidence="2 3" key="1">
    <citation type="submission" date="2016-10" db="EMBL/GenBank/DDBJ databases">
        <authorList>
            <person name="de Groot N.N."/>
        </authorList>
    </citation>
    <scope>NUCLEOTIDE SEQUENCE [LARGE SCALE GENOMIC DNA]</scope>
    <source>
        <strain evidence="2 3">DSM 16981</strain>
    </source>
</reference>
<protein>
    <submittedName>
        <fullName evidence="2">Uncharacterized protein</fullName>
    </submittedName>
</protein>
<evidence type="ECO:0000313" key="2">
    <source>
        <dbReference type="EMBL" id="SDM76564.1"/>
    </source>
</evidence>
<dbReference type="EMBL" id="FNHQ01000013">
    <property type="protein sequence ID" value="SDM76564.1"/>
    <property type="molecule type" value="Genomic_DNA"/>
</dbReference>
<organism evidence="2 3">
    <name type="scientific">Megasphaera paucivorans</name>
    <dbReference type="NCBI Taxonomy" id="349095"/>
    <lineage>
        <taxon>Bacteria</taxon>
        <taxon>Bacillati</taxon>
        <taxon>Bacillota</taxon>
        <taxon>Negativicutes</taxon>
        <taxon>Veillonellales</taxon>
        <taxon>Veillonellaceae</taxon>
        <taxon>Megasphaera</taxon>
    </lineage>
</organism>
<feature type="chain" id="PRO_5011627015" evidence="1">
    <location>
        <begin position="24"/>
        <end position="228"/>
    </location>
</feature>
<proteinExistence type="predicted"/>
<evidence type="ECO:0000256" key="1">
    <source>
        <dbReference type="SAM" id="SignalP"/>
    </source>
</evidence>